<evidence type="ECO:0000256" key="9">
    <source>
        <dbReference type="SAM" id="Phobius"/>
    </source>
</evidence>
<dbReference type="GeneID" id="20327378"/>
<reference evidence="11 12" key="1">
    <citation type="submission" date="2013-11" db="EMBL/GenBank/DDBJ databases">
        <title>Opisthorchis viverrini - life in the bile duct.</title>
        <authorList>
            <person name="Young N.D."/>
            <person name="Nagarajan N."/>
            <person name="Lin S.J."/>
            <person name="Korhonen P.K."/>
            <person name="Jex A.R."/>
            <person name="Hall R.S."/>
            <person name="Safavi-Hemami H."/>
            <person name="Kaewkong W."/>
            <person name="Bertrand D."/>
            <person name="Gao S."/>
            <person name="Seet Q."/>
            <person name="Wongkham S."/>
            <person name="Teh B.T."/>
            <person name="Wongkham C."/>
            <person name="Intapan P.M."/>
            <person name="Maleewong W."/>
            <person name="Yang X."/>
            <person name="Hu M."/>
            <person name="Wang Z."/>
            <person name="Hofmann A."/>
            <person name="Sternberg P.W."/>
            <person name="Tan P."/>
            <person name="Wang J."/>
            <person name="Gasser R.B."/>
        </authorList>
    </citation>
    <scope>NUCLEOTIDE SEQUENCE [LARGE SCALE GENOMIC DNA]</scope>
</reference>
<feature type="transmembrane region" description="Helical" evidence="9">
    <location>
        <begin position="388"/>
        <end position="412"/>
    </location>
</feature>
<dbReference type="CTD" id="20327378"/>
<keyword evidence="6 9" id="KW-0472">Membrane</keyword>
<dbReference type="GO" id="GO:0022841">
    <property type="term" value="F:potassium ion leak channel activity"/>
    <property type="evidence" value="ECO:0007669"/>
    <property type="project" value="TreeGrafter"/>
</dbReference>
<keyword evidence="4 9" id="KW-1133">Transmembrane helix</keyword>
<feature type="domain" description="Potassium channel" evidence="10">
    <location>
        <begin position="337"/>
        <end position="416"/>
    </location>
</feature>
<dbReference type="Gene3D" id="1.10.287.70">
    <property type="match status" value="1"/>
</dbReference>
<dbReference type="InterPro" id="IPR013099">
    <property type="entry name" value="K_chnl_dom"/>
</dbReference>
<dbReference type="Proteomes" id="UP000054324">
    <property type="component" value="Unassembled WGS sequence"/>
</dbReference>
<dbReference type="SUPFAM" id="SSF81324">
    <property type="entry name" value="Voltage-gated potassium channels"/>
    <property type="match status" value="2"/>
</dbReference>
<dbReference type="Pfam" id="PF07885">
    <property type="entry name" value="Ion_trans_2"/>
    <property type="match status" value="2"/>
</dbReference>
<accession>A0A074ZT08</accession>
<comment type="subcellular location">
    <subcellularLocation>
        <location evidence="1">Membrane</location>
        <topology evidence="1">Multi-pass membrane protein</topology>
    </subcellularLocation>
</comment>
<proteinExistence type="inferred from homology"/>
<keyword evidence="7 8" id="KW-0407">Ion channel</keyword>
<name>A0A074ZT08_OPIVI</name>
<evidence type="ECO:0000256" key="6">
    <source>
        <dbReference type="ARBA" id="ARBA00023136"/>
    </source>
</evidence>
<feature type="transmembrane region" description="Helical" evidence="9">
    <location>
        <begin position="194"/>
        <end position="213"/>
    </location>
</feature>
<dbReference type="InterPro" id="IPR003280">
    <property type="entry name" value="2pore_dom_K_chnl"/>
</dbReference>
<evidence type="ECO:0000313" key="12">
    <source>
        <dbReference type="Proteomes" id="UP000054324"/>
    </source>
</evidence>
<dbReference type="OrthoDB" id="297496at2759"/>
<gene>
    <name evidence="11" type="ORF">T265_13211</name>
</gene>
<protein>
    <recommendedName>
        <fullName evidence="10">Potassium channel domain-containing protein</fullName>
    </recommendedName>
</protein>
<feature type="non-terminal residue" evidence="11">
    <location>
        <position position="1"/>
    </location>
</feature>
<dbReference type="AlphaFoldDB" id="A0A074ZT08"/>
<evidence type="ECO:0000313" key="11">
    <source>
        <dbReference type="EMBL" id="KER30236.1"/>
    </source>
</evidence>
<dbReference type="PRINTS" id="PR01333">
    <property type="entry name" value="2POREKCHANEL"/>
</dbReference>
<dbReference type="GO" id="GO:0030322">
    <property type="term" value="P:stabilization of membrane potential"/>
    <property type="evidence" value="ECO:0007669"/>
    <property type="project" value="TreeGrafter"/>
</dbReference>
<feature type="transmembrane region" description="Helical" evidence="9">
    <location>
        <begin position="225"/>
        <end position="243"/>
    </location>
</feature>
<feature type="transmembrane region" description="Helical" evidence="9">
    <location>
        <begin position="12"/>
        <end position="33"/>
    </location>
</feature>
<evidence type="ECO:0000256" key="7">
    <source>
        <dbReference type="ARBA" id="ARBA00023303"/>
    </source>
</evidence>
<keyword evidence="3 8" id="KW-0812">Transmembrane</keyword>
<dbReference type="EMBL" id="KL596664">
    <property type="protein sequence ID" value="KER30236.1"/>
    <property type="molecule type" value="Genomic_DNA"/>
</dbReference>
<dbReference type="GO" id="GO:0015271">
    <property type="term" value="F:outward rectifier potassium channel activity"/>
    <property type="evidence" value="ECO:0007669"/>
    <property type="project" value="TreeGrafter"/>
</dbReference>
<feature type="transmembrane region" description="Helical" evidence="9">
    <location>
        <begin position="325"/>
        <end position="347"/>
    </location>
</feature>
<feature type="domain" description="Potassium channel" evidence="10">
    <location>
        <begin position="181"/>
        <end position="247"/>
    </location>
</feature>
<organism evidence="11 12">
    <name type="scientific">Opisthorchis viverrini</name>
    <name type="common">Southeast Asian liver fluke</name>
    <dbReference type="NCBI Taxonomy" id="6198"/>
    <lineage>
        <taxon>Eukaryota</taxon>
        <taxon>Metazoa</taxon>
        <taxon>Spiralia</taxon>
        <taxon>Lophotrochozoa</taxon>
        <taxon>Platyhelminthes</taxon>
        <taxon>Trematoda</taxon>
        <taxon>Digenea</taxon>
        <taxon>Opisthorchiida</taxon>
        <taxon>Opisthorchiata</taxon>
        <taxon>Opisthorchiidae</taxon>
        <taxon>Opisthorchis</taxon>
    </lineage>
</organism>
<dbReference type="GO" id="GO:0005886">
    <property type="term" value="C:plasma membrane"/>
    <property type="evidence" value="ECO:0007669"/>
    <property type="project" value="TreeGrafter"/>
</dbReference>
<feature type="transmembrane region" description="Helical" evidence="9">
    <location>
        <begin position="90"/>
        <end position="111"/>
    </location>
</feature>
<dbReference type="PANTHER" id="PTHR11003:SF334">
    <property type="entry name" value="FI03418P"/>
    <property type="match status" value="1"/>
</dbReference>
<evidence type="ECO:0000256" key="8">
    <source>
        <dbReference type="RuleBase" id="RU003857"/>
    </source>
</evidence>
<sequence>GNQSKRRSFVPWIRVQIWLLLPCLLTLFVIRCCDGSGMRAKFNDQSDDFDFTSKAITTGVVDERGKQVGRLNKDPGRKPGQHCLRVTKAIFTQVGLLLILLGYLAGGGYLFRTLELDNEYSECIQKQDGYQKKLNFSVSRTIGIVEAQMSRPVLESQVREALIDFADQLFILNFHPQTNCSAILYTTSGAKWSLANSVYFCATLISTIGYGNIAPATFWGRLSCIIYSVIGIPLMLIYLAIIGNVLARVFRLVYVNIICCRCFYDIFRRRRQRRRERLLKWEQALRQHEEEEARRRGLPVPPPKVQATVIDEDDELDNAGINGEVVAVPLIVSIILMTGYTALGGVIFPNWETWTFMDAAYFSFISLATIGLGDLVPGNGRLGDPNTIVQLLIGAVYILFGLALLSMCFNLLQDELVAKIKYLTQCCSGGKNKATEDEEEQPEIYTASDNDLNKFQSIGTADGVYNEAYLDGPEM</sequence>
<evidence type="ECO:0000256" key="4">
    <source>
        <dbReference type="ARBA" id="ARBA00022989"/>
    </source>
</evidence>
<evidence type="ECO:0000256" key="1">
    <source>
        <dbReference type="ARBA" id="ARBA00004141"/>
    </source>
</evidence>
<dbReference type="KEGG" id="ovi:T265_13211"/>
<evidence type="ECO:0000256" key="2">
    <source>
        <dbReference type="ARBA" id="ARBA00022448"/>
    </source>
</evidence>
<evidence type="ECO:0000259" key="10">
    <source>
        <dbReference type="Pfam" id="PF07885"/>
    </source>
</evidence>
<keyword evidence="5 8" id="KW-0406">Ion transport</keyword>
<dbReference type="STRING" id="6198.A0A074ZT08"/>
<comment type="similarity">
    <text evidence="8">Belongs to the two pore domain potassium channel (TC 1.A.1.8) family.</text>
</comment>
<keyword evidence="12" id="KW-1185">Reference proteome</keyword>
<dbReference type="RefSeq" id="XP_009166032.1">
    <property type="nucleotide sequence ID" value="XM_009167768.1"/>
</dbReference>
<evidence type="ECO:0000256" key="3">
    <source>
        <dbReference type="ARBA" id="ARBA00022692"/>
    </source>
</evidence>
<evidence type="ECO:0000256" key="5">
    <source>
        <dbReference type="ARBA" id="ARBA00023065"/>
    </source>
</evidence>
<dbReference type="PANTHER" id="PTHR11003">
    <property type="entry name" value="POTASSIUM CHANNEL, SUBFAMILY K"/>
    <property type="match status" value="1"/>
</dbReference>
<keyword evidence="2 8" id="KW-0813">Transport</keyword>